<protein>
    <submittedName>
        <fullName evidence="2">Uncharacterized protein</fullName>
    </submittedName>
</protein>
<proteinExistence type="predicted"/>
<feature type="region of interest" description="Disordered" evidence="1">
    <location>
        <begin position="284"/>
        <end position="304"/>
    </location>
</feature>
<reference evidence="2" key="1">
    <citation type="submission" date="2014-09" db="EMBL/GenBank/DDBJ databases">
        <title>Genome sequence of the luminous mushroom Mycena chlorophos for searching fungal bioluminescence genes.</title>
        <authorList>
            <person name="Tanaka Y."/>
            <person name="Kasuga D."/>
            <person name="Oba Y."/>
            <person name="Hase S."/>
            <person name="Sato K."/>
            <person name="Oba Y."/>
            <person name="Sakakibara Y."/>
        </authorList>
    </citation>
    <scope>NUCLEOTIDE SEQUENCE</scope>
</reference>
<keyword evidence="3" id="KW-1185">Reference proteome</keyword>
<sequence>MTIEGFKVATGQSERVRPKLAAGGATGVSFSDQWPQERSSDKVVFTLSEGPSTWKAWPEISAFAMAILSVVTTSGFGACTVVSQNSPGSKAGTTAKAATSTVVIPTSSTTAKPSQSFANAVRGGSRPLPRHLRWRLRPIHRRRSSLPSSLRAPPSLPRPSRLLASPIYHRRHDHFFWQGFVDFEDYELRGLAEATMTRWQVYGHRQEWTEGLVVVVDQVLELLVFEQVFRRLVIQQIVRPLVQQRFLELVVRSRFFRRAVVKLLVVCERITTWARNPYPARPTPRLHPARRLPSLFPPLPTSPS</sequence>
<evidence type="ECO:0000256" key="1">
    <source>
        <dbReference type="SAM" id="MobiDB-lite"/>
    </source>
</evidence>
<name>A0ABQ0LLA6_MYCCL</name>
<dbReference type="EMBL" id="DF847425">
    <property type="protein sequence ID" value="GAT51825.1"/>
    <property type="molecule type" value="Genomic_DNA"/>
</dbReference>
<feature type="compositionally biased region" description="Pro residues" evidence="1">
    <location>
        <begin position="295"/>
        <end position="304"/>
    </location>
</feature>
<dbReference type="Proteomes" id="UP000815677">
    <property type="component" value="Unassembled WGS sequence"/>
</dbReference>
<accession>A0ABQ0LLA6</accession>
<gene>
    <name evidence="2" type="ORF">MCHLO_08936</name>
</gene>
<evidence type="ECO:0000313" key="3">
    <source>
        <dbReference type="Proteomes" id="UP000815677"/>
    </source>
</evidence>
<organism evidence="2 3">
    <name type="scientific">Mycena chlorophos</name>
    <name type="common">Agaric fungus</name>
    <name type="synonym">Agaricus chlorophos</name>
    <dbReference type="NCBI Taxonomy" id="658473"/>
    <lineage>
        <taxon>Eukaryota</taxon>
        <taxon>Fungi</taxon>
        <taxon>Dikarya</taxon>
        <taxon>Basidiomycota</taxon>
        <taxon>Agaricomycotina</taxon>
        <taxon>Agaricomycetes</taxon>
        <taxon>Agaricomycetidae</taxon>
        <taxon>Agaricales</taxon>
        <taxon>Marasmiineae</taxon>
        <taxon>Mycenaceae</taxon>
        <taxon>Mycena</taxon>
    </lineage>
</organism>
<evidence type="ECO:0000313" key="2">
    <source>
        <dbReference type="EMBL" id="GAT51825.1"/>
    </source>
</evidence>